<keyword evidence="14" id="KW-1185">Reference proteome</keyword>
<dbReference type="STRING" id="1431546.CAQU_00070"/>
<keyword evidence="2" id="KW-0997">Cell inner membrane</keyword>
<evidence type="ECO:0000256" key="9">
    <source>
        <dbReference type="ARBA" id="ARBA00023455"/>
    </source>
</evidence>
<dbReference type="Gene3D" id="1.20.1560.10">
    <property type="entry name" value="ABC transporter type 1, transmembrane domain"/>
    <property type="match status" value="1"/>
</dbReference>
<keyword evidence="8 10" id="KW-0472">Membrane</keyword>
<dbReference type="GO" id="GO:0005886">
    <property type="term" value="C:plasma membrane"/>
    <property type="evidence" value="ECO:0007669"/>
    <property type="project" value="UniProtKB-SubCell"/>
</dbReference>
<dbReference type="GO" id="GO:0016887">
    <property type="term" value="F:ATP hydrolysis activity"/>
    <property type="evidence" value="ECO:0007669"/>
    <property type="project" value="InterPro"/>
</dbReference>
<keyword evidence="3 10" id="KW-0812">Transmembrane</keyword>
<keyword evidence="6" id="KW-1278">Translocase</keyword>
<reference evidence="13 14" key="1">
    <citation type="submission" date="2014-08" db="EMBL/GenBank/DDBJ databases">
        <title>Complete genome sequence of Corynebacterium aquilae S-613T(T) (=DSM 44791(T)), isolated from the choana of a healthy golden eagle.</title>
        <authorList>
            <person name="Ruckert C."/>
            <person name="Albersmeier A."/>
            <person name="Winkler A."/>
            <person name="Kalinowski J."/>
        </authorList>
    </citation>
    <scope>NUCLEOTIDE SEQUENCE [LARGE SCALE GENOMIC DNA]</scope>
    <source>
        <strain evidence="13 14">S-613</strain>
    </source>
</reference>
<feature type="transmembrane region" description="Helical" evidence="10">
    <location>
        <begin position="188"/>
        <end position="208"/>
    </location>
</feature>
<dbReference type="PANTHER" id="PTHR24221:SF654">
    <property type="entry name" value="ATP-BINDING CASSETTE SUB-FAMILY B MEMBER 6"/>
    <property type="match status" value="1"/>
</dbReference>
<dbReference type="GO" id="GO:0005524">
    <property type="term" value="F:ATP binding"/>
    <property type="evidence" value="ECO:0007669"/>
    <property type="project" value="UniProtKB-KW"/>
</dbReference>
<dbReference type="AlphaFoldDB" id="A0A1L7CD33"/>
<keyword evidence="4" id="KW-0547">Nucleotide-binding</keyword>
<gene>
    <name evidence="13" type="ORF">CAQU_00070</name>
</gene>
<evidence type="ECO:0000256" key="1">
    <source>
        <dbReference type="ARBA" id="ARBA00004429"/>
    </source>
</evidence>
<feature type="transmembrane region" description="Helical" evidence="10">
    <location>
        <begin position="220"/>
        <end position="240"/>
    </location>
</feature>
<evidence type="ECO:0000259" key="12">
    <source>
        <dbReference type="PROSITE" id="PS50929"/>
    </source>
</evidence>
<comment type="subcellular location">
    <subcellularLocation>
        <location evidence="1">Cell inner membrane</location>
        <topology evidence="1">Multi-pass membrane protein</topology>
    </subcellularLocation>
</comment>
<evidence type="ECO:0000256" key="10">
    <source>
        <dbReference type="SAM" id="Phobius"/>
    </source>
</evidence>
<name>A0A1L7CD33_9CORY</name>
<evidence type="ECO:0000313" key="14">
    <source>
        <dbReference type="Proteomes" id="UP000185478"/>
    </source>
</evidence>
<dbReference type="InterPro" id="IPR003593">
    <property type="entry name" value="AAA+_ATPase"/>
</dbReference>
<dbReference type="GO" id="GO:0140359">
    <property type="term" value="F:ABC-type transporter activity"/>
    <property type="evidence" value="ECO:0007669"/>
    <property type="project" value="InterPro"/>
</dbReference>
<proteinExistence type="inferred from homology"/>
<sequence>MPAYVGIVYFLVVTVALHIMGPAAGSAQLNVATQLGLVANKDIARALSSTATLDEIEQPQVAEDLTVFRSRQTVLGESFVRTYQAIFNLSVPLVLMVIAALTSPLTLLLIPACIPAIWVGVKGEKMREHAENELAPHQVRMNTMAEAVQGKSAATELRIYGATQWYIDKYRHTTQLWAAPTTRANLTITWLTALTTALYFAVGAGLIWSTAHNGNLSATTVTLMTVMQLSGLLSGIRFAYADLSKARRAYKRFTTITQLEDNAEPTSNSPQRQHTSDGIIASLHNVSYRYPAEKSYALEDITVDFPANSLVSIVGSNGSGKSTLAMLLRGVRNPTEGKITRPLRAYSNNHLNLAGIPQQPARWELRAYETATLPQQGSKAPLNNEQQALEASGATEVINSLKDKGQTPLGESWENPTQLSGGQWQRLGNARGLLGTDTAALTVIDEPTSALDALAEEKMVRSCRQIVEDSTNNGSVILITHRLSSALASDYIVMLDKGKIVATGRPRELLTTQNPFSKLADLPGEF</sequence>
<dbReference type="InterPro" id="IPR039421">
    <property type="entry name" value="Type_1_exporter"/>
</dbReference>
<evidence type="ECO:0000259" key="11">
    <source>
        <dbReference type="PROSITE" id="PS50893"/>
    </source>
</evidence>
<dbReference type="Proteomes" id="UP000185478">
    <property type="component" value="Chromosome"/>
</dbReference>
<dbReference type="InterPro" id="IPR036640">
    <property type="entry name" value="ABC1_TM_sf"/>
</dbReference>
<dbReference type="SMART" id="SM00382">
    <property type="entry name" value="AAA"/>
    <property type="match status" value="1"/>
</dbReference>
<keyword evidence="5" id="KW-0067">ATP-binding</keyword>
<evidence type="ECO:0000256" key="3">
    <source>
        <dbReference type="ARBA" id="ARBA00022692"/>
    </source>
</evidence>
<keyword evidence="7 10" id="KW-1133">Transmembrane helix</keyword>
<dbReference type="Pfam" id="PF00005">
    <property type="entry name" value="ABC_tran"/>
    <property type="match status" value="1"/>
</dbReference>
<evidence type="ECO:0008006" key="15">
    <source>
        <dbReference type="Google" id="ProtNLM"/>
    </source>
</evidence>
<evidence type="ECO:0000256" key="7">
    <source>
        <dbReference type="ARBA" id="ARBA00022989"/>
    </source>
</evidence>
<dbReference type="EMBL" id="CP009245">
    <property type="protein sequence ID" value="APT83751.1"/>
    <property type="molecule type" value="Genomic_DNA"/>
</dbReference>
<dbReference type="SUPFAM" id="SSF52540">
    <property type="entry name" value="P-loop containing nucleoside triphosphate hydrolases"/>
    <property type="match status" value="1"/>
</dbReference>
<evidence type="ECO:0000256" key="2">
    <source>
        <dbReference type="ARBA" id="ARBA00022519"/>
    </source>
</evidence>
<feature type="transmembrane region" description="Helical" evidence="10">
    <location>
        <begin position="93"/>
        <end position="119"/>
    </location>
</feature>
<evidence type="ECO:0000256" key="5">
    <source>
        <dbReference type="ARBA" id="ARBA00022840"/>
    </source>
</evidence>
<dbReference type="SUPFAM" id="SSF90123">
    <property type="entry name" value="ABC transporter transmembrane region"/>
    <property type="match status" value="1"/>
</dbReference>
<dbReference type="InterPro" id="IPR027417">
    <property type="entry name" value="P-loop_NTPase"/>
</dbReference>
<organism evidence="13 14">
    <name type="scientific">Corynebacterium aquilae DSM 44791</name>
    <dbReference type="NCBI Taxonomy" id="1431546"/>
    <lineage>
        <taxon>Bacteria</taxon>
        <taxon>Bacillati</taxon>
        <taxon>Actinomycetota</taxon>
        <taxon>Actinomycetes</taxon>
        <taxon>Mycobacteriales</taxon>
        <taxon>Corynebacteriaceae</taxon>
        <taxon>Corynebacterium</taxon>
    </lineage>
</organism>
<dbReference type="PROSITE" id="PS50893">
    <property type="entry name" value="ABC_TRANSPORTER_2"/>
    <property type="match status" value="1"/>
</dbReference>
<feature type="domain" description="ABC transporter" evidence="11">
    <location>
        <begin position="281"/>
        <end position="522"/>
    </location>
</feature>
<comment type="similarity">
    <text evidence="9">Belongs to the ABC transporter superfamily. Siderophore-Fe(3+) uptake transporter (SIUT) (TC 3.A.1.21) family.</text>
</comment>
<evidence type="ECO:0000256" key="6">
    <source>
        <dbReference type="ARBA" id="ARBA00022967"/>
    </source>
</evidence>
<dbReference type="PROSITE" id="PS50929">
    <property type="entry name" value="ABC_TM1F"/>
    <property type="match status" value="1"/>
</dbReference>
<dbReference type="PANTHER" id="PTHR24221">
    <property type="entry name" value="ATP-BINDING CASSETTE SUB-FAMILY B"/>
    <property type="match status" value="1"/>
</dbReference>
<dbReference type="Gene3D" id="3.40.50.300">
    <property type="entry name" value="P-loop containing nucleotide triphosphate hydrolases"/>
    <property type="match status" value="1"/>
</dbReference>
<protein>
    <recommendedName>
        <fullName evidence="15">ABC transporter domain-containing protein</fullName>
    </recommendedName>
</protein>
<dbReference type="CDD" id="cd03228">
    <property type="entry name" value="ABCC_MRP_Like"/>
    <property type="match status" value="1"/>
</dbReference>
<dbReference type="InterPro" id="IPR011527">
    <property type="entry name" value="ABC1_TM_dom"/>
</dbReference>
<evidence type="ECO:0000313" key="13">
    <source>
        <dbReference type="EMBL" id="APT83751.1"/>
    </source>
</evidence>
<accession>A0A1L7CD33</accession>
<feature type="domain" description="ABC transmembrane type-1" evidence="12">
    <location>
        <begin position="85"/>
        <end position="245"/>
    </location>
</feature>
<evidence type="ECO:0000256" key="8">
    <source>
        <dbReference type="ARBA" id="ARBA00023136"/>
    </source>
</evidence>
<dbReference type="KEGG" id="caqu:CAQU_00070"/>
<keyword evidence="2" id="KW-1003">Cell membrane</keyword>
<evidence type="ECO:0000256" key="4">
    <source>
        <dbReference type="ARBA" id="ARBA00022741"/>
    </source>
</evidence>
<dbReference type="InterPro" id="IPR003439">
    <property type="entry name" value="ABC_transporter-like_ATP-bd"/>
</dbReference>